<evidence type="ECO:0000313" key="2">
    <source>
        <dbReference type="Proteomes" id="UP000015105"/>
    </source>
</evidence>
<keyword evidence="2" id="KW-1185">Reference proteome</keyword>
<organism evidence="1 2">
    <name type="scientific">Aegilops tauschii subsp. strangulata</name>
    <name type="common">Goatgrass</name>
    <dbReference type="NCBI Taxonomy" id="200361"/>
    <lineage>
        <taxon>Eukaryota</taxon>
        <taxon>Viridiplantae</taxon>
        <taxon>Streptophyta</taxon>
        <taxon>Embryophyta</taxon>
        <taxon>Tracheophyta</taxon>
        <taxon>Spermatophyta</taxon>
        <taxon>Magnoliopsida</taxon>
        <taxon>Liliopsida</taxon>
        <taxon>Poales</taxon>
        <taxon>Poaceae</taxon>
        <taxon>BOP clade</taxon>
        <taxon>Pooideae</taxon>
        <taxon>Triticodae</taxon>
        <taxon>Triticeae</taxon>
        <taxon>Triticinae</taxon>
        <taxon>Aegilops</taxon>
    </lineage>
</organism>
<protein>
    <submittedName>
        <fullName evidence="1">Uncharacterized protein</fullName>
    </submittedName>
</protein>
<dbReference type="EnsemblPlants" id="AET2Gv20102500.7">
    <property type="protein sequence ID" value="AET2Gv20102500.7"/>
    <property type="gene ID" value="AET2Gv20102500"/>
</dbReference>
<reference evidence="1" key="4">
    <citation type="submission" date="2019-03" db="UniProtKB">
        <authorList>
            <consortium name="EnsemblPlants"/>
        </authorList>
    </citation>
    <scope>IDENTIFICATION</scope>
</reference>
<sequence>AIHGQGGKQRRRRRRRGRRTHIAACARPRAVALPRPRAGFHVAAPASAGTATTADPHRQVHGEFFLAILLPPVPSWVNGAGCSAIASLKSRGSVVRRVDLGFVLGPLWGISCGLFVA</sequence>
<dbReference type="AlphaFoldDB" id="A0A453AEH8"/>
<evidence type="ECO:0000313" key="1">
    <source>
        <dbReference type="EnsemblPlants" id="AET2Gv20102500.7"/>
    </source>
</evidence>
<dbReference type="Gramene" id="AET2Gv20102500.7">
    <property type="protein sequence ID" value="AET2Gv20102500.7"/>
    <property type="gene ID" value="AET2Gv20102500"/>
</dbReference>
<reference evidence="1" key="3">
    <citation type="journal article" date="2017" name="Nature">
        <title>Genome sequence of the progenitor of the wheat D genome Aegilops tauschii.</title>
        <authorList>
            <person name="Luo M.C."/>
            <person name="Gu Y.Q."/>
            <person name="Puiu D."/>
            <person name="Wang H."/>
            <person name="Twardziok S.O."/>
            <person name="Deal K.R."/>
            <person name="Huo N."/>
            <person name="Zhu T."/>
            <person name="Wang L."/>
            <person name="Wang Y."/>
            <person name="McGuire P.E."/>
            <person name="Liu S."/>
            <person name="Long H."/>
            <person name="Ramasamy R.K."/>
            <person name="Rodriguez J.C."/>
            <person name="Van S.L."/>
            <person name="Yuan L."/>
            <person name="Wang Z."/>
            <person name="Xia Z."/>
            <person name="Xiao L."/>
            <person name="Anderson O.D."/>
            <person name="Ouyang S."/>
            <person name="Liang Y."/>
            <person name="Zimin A.V."/>
            <person name="Pertea G."/>
            <person name="Qi P."/>
            <person name="Bennetzen J.L."/>
            <person name="Dai X."/>
            <person name="Dawson M.W."/>
            <person name="Muller H.G."/>
            <person name="Kugler K."/>
            <person name="Rivarola-Duarte L."/>
            <person name="Spannagl M."/>
            <person name="Mayer K.F.X."/>
            <person name="Lu F.H."/>
            <person name="Bevan M.W."/>
            <person name="Leroy P."/>
            <person name="Li P."/>
            <person name="You F.M."/>
            <person name="Sun Q."/>
            <person name="Liu Z."/>
            <person name="Lyons E."/>
            <person name="Wicker T."/>
            <person name="Salzberg S.L."/>
            <person name="Devos K.M."/>
            <person name="Dvorak J."/>
        </authorList>
    </citation>
    <scope>NUCLEOTIDE SEQUENCE [LARGE SCALE GENOMIC DNA]</scope>
    <source>
        <strain evidence="1">cv. AL8/78</strain>
    </source>
</reference>
<name>A0A453AEH8_AEGTS</name>
<reference evidence="2" key="1">
    <citation type="journal article" date="2014" name="Science">
        <title>Ancient hybridizations among the ancestral genomes of bread wheat.</title>
        <authorList>
            <consortium name="International Wheat Genome Sequencing Consortium,"/>
            <person name="Marcussen T."/>
            <person name="Sandve S.R."/>
            <person name="Heier L."/>
            <person name="Spannagl M."/>
            <person name="Pfeifer M."/>
            <person name="Jakobsen K.S."/>
            <person name="Wulff B.B."/>
            <person name="Steuernagel B."/>
            <person name="Mayer K.F."/>
            <person name="Olsen O.A."/>
        </authorList>
    </citation>
    <scope>NUCLEOTIDE SEQUENCE [LARGE SCALE GENOMIC DNA]</scope>
    <source>
        <strain evidence="2">cv. AL8/78</strain>
    </source>
</reference>
<reference evidence="1" key="5">
    <citation type="journal article" date="2021" name="G3 (Bethesda)">
        <title>Aegilops tauschii genome assembly Aet v5.0 features greater sequence contiguity and improved annotation.</title>
        <authorList>
            <person name="Wang L."/>
            <person name="Zhu T."/>
            <person name="Rodriguez J.C."/>
            <person name="Deal K.R."/>
            <person name="Dubcovsky J."/>
            <person name="McGuire P.E."/>
            <person name="Lux T."/>
            <person name="Spannagl M."/>
            <person name="Mayer K.F.X."/>
            <person name="Baldrich P."/>
            <person name="Meyers B.C."/>
            <person name="Huo N."/>
            <person name="Gu Y.Q."/>
            <person name="Zhou H."/>
            <person name="Devos K.M."/>
            <person name="Bennetzen J.L."/>
            <person name="Unver T."/>
            <person name="Budak H."/>
            <person name="Gulick P.J."/>
            <person name="Galiba G."/>
            <person name="Kalapos B."/>
            <person name="Nelson D.R."/>
            <person name="Li P."/>
            <person name="You F.M."/>
            <person name="Luo M.C."/>
            <person name="Dvorak J."/>
        </authorList>
    </citation>
    <scope>NUCLEOTIDE SEQUENCE [LARGE SCALE GENOMIC DNA]</scope>
    <source>
        <strain evidence="1">cv. AL8/78</strain>
    </source>
</reference>
<dbReference type="Proteomes" id="UP000015105">
    <property type="component" value="Chromosome 2D"/>
</dbReference>
<reference evidence="2" key="2">
    <citation type="journal article" date="2017" name="Nat. Plants">
        <title>The Aegilops tauschii genome reveals multiple impacts of transposons.</title>
        <authorList>
            <person name="Zhao G."/>
            <person name="Zou C."/>
            <person name="Li K."/>
            <person name="Wang K."/>
            <person name="Li T."/>
            <person name="Gao L."/>
            <person name="Zhang X."/>
            <person name="Wang H."/>
            <person name="Yang Z."/>
            <person name="Liu X."/>
            <person name="Jiang W."/>
            <person name="Mao L."/>
            <person name="Kong X."/>
            <person name="Jiao Y."/>
            <person name="Jia J."/>
        </authorList>
    </citation>
    <scope>NUCLEOTIDE SEQUENCE [LARGE SCALE GENOMIC DNA]</scope>
    <source>
        <strain evidence="2">cv. AL8/78</strain>
    </source>
</reference>
<proteinExistence type="predicted"/>
<accession>A0A453AEH8</accession>